<reference evidence="3" key="1">
    <citation type="submission" date="2016-06" db="EMBL/GenBank/DDBJ databases">
        <authorList>
            <person name="Varghese N."/>
            <person name="Submissions Spin"/>
        </authorList>
    </citation>
    <scope>NUCLEOTIDE SEQUENCE [LARGE SCALE GENOMIC DNA]</scope>
    <source>
        <strain evidence="3">DSM 45160</strain>
    </source>
</reference>
<name>A0A1C4Z498_9ACTN</name>
<protein>
    <submittedName>
        <fullName evidence="2">Uncharacterized protein</fullName>
    </submittedName>
</protein>
<proteinExistence type="predicted"/>
<evidence type="ECO:0000256" key="1">
    <source>
        <dbReference type="SAM" id="MobiDB-lite"/>
    </source>
</evidence>
<accession>A0A1C4Z498</accession>
<keyword evidence="3" id="KW-1185">Reference proteome</keyword>
<evidence type="ECO:0000313" key="3">
    <source>
        <dbReference type="Proteomes" id="UP000198224"/>
    </source>
</evidence>
<dbReference type="Proteomes" id="UP000198224">
    <property type="component" value="Chromosome I"/>
</dbReference>
<dbReference type="EMBL" id="LT607409">
    <property type="protein sequence ID" value="SCF27707.1"/>
    <property type="molecule type" value="Genomic_DNA"/>
</dbReference>
<dbReference type="AlphaFoldDB" id="A0A1C4Z498"/>
<dbReference type="RefSeq" id="WP_157742630.1">
    <property type="nucleotide sequence ID" value="NZ_LT607409.1"/>
</dbReference>
<feature type="region of interest" description="Disordered" evidence="1">
    <location>
        <begin position="21"/>
        <end position="40"/>
    </location>
</feature>
<evidence type="ECO:0000313" key="2">
    <source>
        <dbReference type="EMBL" id="SCF27707.1"/>
    </source>
</evidence>
<organism evidence="2 3">
    <name type="scientific">Micromonospora chokoriensis</name>
    <dbReference type="NCBI Taxonomy" id="356851"/>
    <lineage>
        <taxon>Bacteria</taxon>
        <taxon>Bacillati</taxon>
        <taxon>Actinomycetota</taxon>
        <taxon>Actinomycetes</taxon>
        <taxon>Micromonosporales</taxon>
        <taxon>Micromonosporaceae</taxon>
        <taxon>Micromonospora</taxon>
    </lineage>
</organism>
<sequence>MGWGKNGRALQVDVTERPTVASGGQYVETDVHGSRETYPSPTAEDVRVLVRYGLRAGWAPEALGGTFPVTPPAEPDLPGFVIIDLA</sequence>
<gene>
    <name evidence="2" type="ORF">GA0070612_5749</name>
</gene>